<reference evidence="1" key="1">
    <citation type="submission" date="2021-01" db="EMBL/GenBank/DDBJ databases">
        <title>Whole genome shotgun sequence of Rugosimonospora africana NBRC 104875.</title>
        <authorList>
            <person name="Komaki H."/>
            <person name="Tamura T."/>
        </authorList>
    </citation>
    <scope>NUCLEOTIDE SEQUENCE</scope>
    <source>
        <strain evidence="1">NBRC 104875</strain>
    </source>
</reference>
<comment type="caution">
    <text evidence="1">The sequence shown here is derived from an EMBL/GenBank/DDBJ whole genome shotgun (WGS) entry which is preliminary data.</text>
</comment>
<gene>
    <name evidence="1" type="ORF">Raf01_43230</name>
</gene>
<evidence type="ECO:0008006" key="3">
    <source>
        <dbReference type="Google" id="ProtNLM"/>
    </source>
</evidence>
<dbReference type="AlphaFoldDB" id="A0A8J3VS38"/>
<evidence type="ECO:0000313" key="1">
    <source>
        <dbReference type="EMBL" id="GIH16151.1"/>
    </source>
</evidence>
<evidence type="ECO:0000313" key="2">
    <source>
        <dbReference type="Proteomes" id="UP000642748"/>
    </source>
</evidence>
<dbReference type="EMBL" id="BONZ01000039">
    <property type="protein sequence ID" value="GIH16151.1"/>
    <property type="molecule type" value="Genomic_DNA"/>
</dbReference>
<dbReference type="Proteomes" id="UP000642748">
    <property type="component" value="Unassembled WGS sequence"/>
</dbReference>
<organism evidence="1 2">
    <name type="scientific">Rugosimonospora africana</name>
    <dbReference type="NCBI Taxonomy" id="556532"/>
    <lineage>
        <taxon>Bacteria</taxon>
        <taxon>Bacillati</taxon>
        <taxon>Actinomycetota</taxon>
        <taxon>Actinomycetes</taxon>
        <taxon>Micromonosporales</taxon>
        <taxon>Micromonosporaceae</taxon>
        <taxon>Rugosimonospora</taxon>
    </lineage>
</organism>
<keyword evidence="2" id="KW-1185">Reference proteome</keyword>
<protein>
    <recommendedName>
        <fullName evidence="3">AbrB/MazE/SpoVT family DNA-binding domain-containing protein</fullName>
    </recommendedName>
</protein>
<name>A0A8J3VS38_9ACTN</name>
<sequence>MSRLDGPMRIDDRDAERSAGTLLPSGIATYPGVLPLPTLREGVDEVAARYAVTSVDDDGRLADRSILTFLGWAPGQPIDLAIEPGPIVDVRLNGNTAINSRGFLRIPLPLRRRCGIAPRDRVLVAAYQRPQELLIIPMSTADDLVRAYRRSHLDGATP</sequence>
<proteinExistence type="predicted"/>
<accession>A0A8J3VS38</accession>